<reference evidence="1 2" key="2">
    <citation type="submission" date="2014-03" db="EMBL/GenBank/DDBJ databases">
        <title>The Genome Sequence of Anncaliia algerae insect isolate PRA339.</title>
        <authorList>
            <consortium name="The Broad Institute Genome Sequencing Platform"/>
            <consortium name="The Broad Institute Genome Sequencing Center for Infectious Disease"/>
            <person name="Cuomo C."/>
            <person name="Becnel J."/>
            <person name="Sanscrainte N."/>
            <person name="Walker B."/>
            <person name="Young S.K."/>
            <person name="Zeng Q."/>
            <person name="Gargeya S."/>
            <person name="Fitzgerald M."/>
            <person name="Haas B."/>
            <person name="Abouelleil A."/>
            <person name="Alvarado L."/>
            <person name="Arachchi H.M."/>
            <person name="Berlin A.M."/>
            <person name="Chapman S.B."/>
            <person name="Dewar J."/>
            <person name="Goldberg J."/>
            <person name="Griggs A."/>
            <person name="Gujja S."/>
            <person name="Hansen M."/>
            <person name="Howarth C."/>
            <person name="Imamovic A."/>
            <person name="Larimer J."/>
            <person name="McCowan C."/>
            <person name="Murphy C."/>
            <person name="Neiman D."/>
            <person name="Pearson M."/>
            <person name="Priest M."/>
            <person name="Roberts A."/>
            <person name="Saif S."/>
            <person name="Shea T."/>
            <person name="Sisk P."/>
            <person name="Sykes S."/>
            <person name="Wortman J."/>
            <person name="Nusbaum C."/>
            <person name="Birren B."/>
        </authorList>
    </citation>
    <scope>NUCLEOTIDE SEQUENCE [LARGE SCALE GENOMIC DNA]</scope>
    <source>
        <strain evidence="1 2">PRA339</strain>
    </source>
</reference>
<dbReference type="HOGENOM" id="CLU_796858_0_0_1"/>
<dbReference type="OrthoDB" id="2189371at2759"/>
<proteinExistence type="predicted"/>
<accession>A0A059EY44</accession>
<organism evidence="1 2">
    <name type="scientific">Anncaliia algerae PRA339</name>
    <dbReference type="NCBI Taxonomy" id="1288291"/>
    <lineage>
        <taxon>Eukaryota</taxon>
        <taxon>Fungi</taxon>
        <taxon>Fungi incertae sedis</taxon>
        <taxon>Microsporidia</taxon>
        <taxon>Tubulinosematoidea</taxon>
        <taxon>Tubulinosematidae</taxon>
        <taxon>Anncaliia</taxon>
    </lineage>
</organism>
<dbReference type="Proteomes" id="UP000030655">
    <property type="component" value="Unassembled WGS sequence"/>
</dbReference>
<protein>
    <submittedName>
        <fullName evidence="1">Uncharacterized protein</fullName>
    </submittedName>
</protein>
<dbReference type="EMBL" id="KK365225">
    <property type="protein sequence ID" value="KCZ79845.1"/>
    <property type="molecule type" value="Genomic_DNA"/>
</dbReference>
<evidence type="ECO:0000313" key="1">
    <source>
        <dbReference type="EMBL" id="KCZ79845.1"/>
    </source>
</evidence>
<dbReference type="AlphaFoldDB" id="A0A059EY44"/>
<gene>
    <name evidence="1" type="ORF">H312_02758</name>
</gene>
<sequence>MLQKITRIAFLLEHLSQQTFIQPSTFNNIYTNNLNIKIKKLKSKLKKSLQLFESQKKEITIKKYNKILTRVVNYNFTLFTNKIRDKTKNELRSLFSKNEKFGRRIYFNDLLVKYNITNKRMKKDWNFVHFLIELEEYLYNFIRKGGHFKSLTLKDSKEQGNIIYSKESDSNDFGDLRIIVHPQLLNINAKLITEFNLSTIYCLGCKKEFLPKMIKYHLKSKIHQKYDFTIIFPDEEYFNYLLNIYLLTIKKEKNDSNYFFHCELCCSDKCEKLQCDVEIKDREKHFLGENHLNSLRALGIDEIKGNYIFNKERALVFLKKENEEEMEDDDGNLYDLKTYWDLKGLNLL</sequence>
<keyword evidence="2" id="KW-1185">Reference proteome</keyword>
<name>A0A059EY44_9MICR</name>
<reference evidence="2" key="1">
    <citation type="submission" date="2013-02" db="EMBL/GenBank/DDBJ databases">
        <authorList>
            <consortium name="The Broad Institute Genome Sequencing Platform"/>
            <person name="Cuomo C."/>
            <person name="Becnel J."/>
            <person name="Sanscrainte N."/>
            <person name="Walker B."/>
            <person name="Young S.K."/>
            <person name="Zeng Q."/>
            <person name="Gargeya S."/>
            <person name="Fitzgerald M."/>
            <person name="Haas B."/>
            <person name="Abouelleil A."/>
            <person name="Alvarado L."/>
            <person name="Arachchi H.M."/>
            <person name="Berlin A.M."/>
            <person name="Chapman S.B."/>
            <person name="Dewar J."/>
            <person name="Goldberg J."/>
            <person name="Griggs A."/>
            <person name="Gujja S."/>
            <person name="Hansen M."/>
            <person name="Howarth C."/>
            <person name="Imamovic A."/>
            <person name="Larimer J."/>
            <person name="McCowan C."/>
            <person name="Murphy C."/>
            <person name="Neiman D."/>
            <person name="Pearson M."/>
            <person name="Priest M."/>
            <person name="Roberts A."/>
            <person name="Saif S."/>
            <person name="Shea T."/>
            <person name="Sisk P."/>
            <person name="Sykes S."/>
            <person name="Wortman J."/>
            <person name="Nusbaum C."/>
            <person name="Birren B."/>
        </authorList>
    </citation>
    <scope>NUCLEOTIDE SEQUENCE [LARGE SCALE GENOMIC DNA]</scope>
    <source>
        <strain evidence="2">PRA339</strain>
    </source>
</reference>
<dbReference type="VEuPathDB" id="MicrosporidiaDB:H312_02758"/>
<evidence type="ECO:0000313" key="2">
    <source>
        <dbReference type="Proteomes" id="UP000030655"/>
    </source>
</evidence>